<keyword evidence="1" id="KW-0808">Transferase</keyword>
<comment type="caution">
    <text evidence="1">The sequence shown here is derived from an EMBL/GenBank/DDBJ whole genome shotgun (WGS) entry which is preliminary data.</text>
</comment>
<dbReference type="EMBL" id="ASHM01147061">
    <property type="protein sequence ID" value="PNX62343.1"/>
    <property type="molecule type" value="Genomic_DNA"/>
</dbReference>
<name>A0A2K3K7V5_TRIPR</name>
<sequence length="69" mass="7994">MDTGIKGHINDEVRRRLYRLGQQNPDVDVQSLVDAFDADINVGYLDYGKFLDISVHLRNRSHEEHVDRA</sequence>
<dbReference type="Gene3D" id="1.10.238.10">
    <property type="entry name" value="EF-hand"/>
    <property type="match status" value="1"/>
</dbReference>
<dbReference type="STRING" id="57577.A0A2K3K7V5"/>
<keyword evidence="1" id="KW-0418">Kinase</keyword>
<dbReference type="Proteomes" id="UP000236291">
    <property type="component" value="Unassembled WGS sequence"/>
</dbReference>
<organism evidence="1 2">
    <name type="scientific">Trifolium pratense</name>
    <name type="common">Red clover</name>
    <dbReference type="NCBI Taxonomy" id="57577"/>
    <lineage>
        <taxon>Eukaryota</taxon>
        <taxon>Viridiplantae</taxon>
        <taxon>Streptophyta</taxon>
        <taxon>Embryophyta</taxon>
        <taxon>Tracheophyta</taxon>
        <taxon>Spermatophyta</taxon>
        <taxon>Magnoliopsida</taxon>
        <taxon>eudicotyledons</taxon>
        <taxon>Gunneridae</taxon>
        <taxon>Pentapetalae</taxon>
        <taxon>rosids</taxon>
        <taxon>fabids</taxon>
        <taxon>Fabales</taxon>
        <taxon>Fabaceae</taxon>
        <taxon>Papilionoideae</taxon>
        <taxon>50 kb inversion clade</taxon>
        <taxon>NPAAA clade</taxon>
        <taxon>Hologalegina</taxon>
        <taxon>IRL clade</taxon>
        <taxon>Trifolieae</taxon>
        <taxon>Trifolium</taxon>
    </lineage>
</organism>
<dbReference type="GO" id="GO:0016301">
    <property type="term" value="F:kinase activity"/>
    <property type="evidence" value="ECO:0007669"/>
    <property type="project" value="UniProtKB-KW"/>
</dbReference>
<accession>A0A2K3K7V5</accession>
<dbReference type="AlphaFoldDB" id="A0A2K3K7V5"/>
<protein>
    <submittedName>
        <fullName evidence="1">Calcium-dependent protein kinase 32-like protein</fullName>
    </submittedName>
</protein>
<evidence type="ECO:0000313" key="2">
    <source>
        <dbReference type="Proteomes" id="UP000236291"/>
    </source>
</evidence>
<reference evidence="1 2" key="1">
    <citation type="journal article" date="2014" name="Am. J. Bot.">
        <title>Genome assembly and annotation for red clover (Trifolium pratense; Fabaceae).</title>
        <authorList>
            <person name="Istvanek J."/>
            <person name="Jaros M."/>
            <person name="Krenek A."/>
            <person name="Repkova J."/>
        </authorList>
    </citation>
    <scope>NUCLEOTIDE SEQUENCE [LARGE SCALE GENOMIC DNA]</scope>
    <source>
        <strain evidence="2">cv. Tatra</strain>
        <tissue evidence="1">Young leaves</tissue>
    </source>
</reference>
<feature type="non-terminal residue" evidence="1">
    <location>
        <position position="69"/>
    </location>
</feature>
<proteinExistence type="predicted"/>
<reference evidence="1 2" key="2">
    <citation type="journal article" date="2017" name="Front. Plant Sci.">
        <title>Gene Classification and Mining of Molecular Markers Useful in Red Clover (Trifolium pratense) Breeding.</title>
        <authorList>
            <person name="Istvanek J."/>
            <person name="Dluhosova J."/>
            <person name="Dluhos P."/>
            <person name="Patkova L."/>
            <person name="Nedelnik J."/>
            <person name="Repkova J."/>
        </authorList>
    </citation>
    <scope>NUCLEOTIDE SEQUENCE [LARGE SCALE GENOMIC DNA]</scope>
    <source>
        <strain evidence="2">cv. Tatra</strain>
        <tissue evidence="1">Young leaves</tissue>
    </source>
</reference>
<gene>
    <name evidence="1" type="ORF">L195_g061099</name>
</gene>
<evidence type="ECO:0000313" key="1">
    <source>
        <dbReference type="EMBL" id="PNX62343.1"/>
    </source>
</evidence>